<evidence type="ECO:0000256" key="3">
    <source>
        <dbReference type="ARBA" id="ARBA00010136"/>
    </source>
</evidence>
<evidence type="ECO:0000256" key="6">
    <source>
        <dbReference type="ARBA" id="ARBA00022438"/>
    </source>
</evidence>
<organism evidence="17 18">
    <name type="scientific">Georgenia wutianyii</name>
    <dbReference type="NCBI Taxonomy" id="2585135"/>
    <lineage>
        <taxon>Bacteria</taxon>
        <taxon>Bacillati</taxon>
        <taxon>Actinomycetota</taxon>
        <taxon>Actinomycetes</taxon>
        <taxon>Micrococcales</taxon>
        <taxon>Bogoriellaceae</taxon>
        <taxon>Georgenia</taxon>
    </lineage>
</organism>
<dbReference type="PANTHER" id="PTHR11533">
    <property type="entry name" value="PROTEASE M1 ZINC METALLOPROTEASE"/>
    <property type="match status" value="1"/>
</dbReference>
<evidence type="ECO:0000313" key="17">
    <source>
        <dbReference type="EMBL" id="QDB79234.1"/>
    </source>
</evidence>
<dbReference type="EMBL" id="CP040899">
    <property type="protein sequence ID" value="QDB79234.1"/>
    <property type="molecule type" value="Genomic_DNA"/>
</dbReference>
<dbReference type="Proteomes" id="UP000313948">
    <property type="component" value="Chromosome"/>
</dbReference>
<evidence type="ECO:0000256" key="5">
    <source>
        <dbReference type="ARBA" id="ARBA00015611"/>
    </source>
</evidence>
<evidence type="ECO:0000256" key="10">
    <source>
        <dbReference type="ARBA" id="ARBA00022833"/>
    </source>
</evidence>
<dbReference type="InterPro" id="IPR045357">
    <property type="entry name" value="Aminopeptidase_N-like_N"/>
</dbReference>
<reference evidence="17 18" key="1">
    <citation type="submission" date="2019-05" db="EMBL/GenBank/DDBJ databases">
        <title>Georgenia *** sp. nov., and Georgenia *** sp. nov., isolated from the intestinal contents of plateau pika (Ochotona curzoniae) in the Qinghai-Tibet plateau of China.</title>
        <authorList>
            <person name="Tian Z."/>
        </authorList>
    </citation>
    <scope>NUCLEOTIDE SEQUENCE [LARGE SCALE GENOMIC DNA]</scope>
    <source>
        <strain evidence="17 18">Z294</strain>
    </source>
</reference>
<evidence type="ECO:0000256" key="12">
    <source>
        <dbReference type="ARBA" id="ARBA00029811"/>
    </source>
</evidence>
<keyword evidence="8" id="KW-0479">Metal-binding</keyword>
<feature type="domain" description="Aminopeptidase N-like N-terminal" evidence="16">
    <location>
        <begin position="178"/>
        <end position="260"/>
    </location>
</feature>
<evidence type="ECO:0000313" key="18">
    <source>
        <dbReference type="Proteomes" id="UP000313948"/>
    </source>
</evidence>
<dbReference type="Gene3D" id="2.60.40.1730">
    <property type="entry name" value="tricorn interacting facor f3 domain"/>
    <property type="match status" value="1"/>
</dbReference>
<dbReference type="Pfam" id="PF01433">
    <property type="entry name" value="Peptidase_M1"/>
    <property type="match status" value="1"/>
</dbReference>
<keyword evidence="10" id="KW-0862">Zinc</keyword>
<dbReference type="InterPro" id="IPR001930">
    <property type="entry name" value="Peptidase_M1"/>
</dbReference>
<name>A0ABX5VL81_9MICO</name>
<evidence type="ECO:0000256" key="7">
    <source>
        <dbReference type="ARBA" id="ARBA00022670"/>
    </source>
</evidence>
<evidence type="ECO:0000256" key="13">
    <source>
        <dbReference type="ARBA" id="ARBA00031533"/>
    </source>
</evidence>
<keyword evidence="11" id="KW-0482">Metalloprotease</keyword>
<dbReference type="InterPro" id="IPR014782">
    <property type="entry name" value="Peptidase_M1_dom"/>
</dbReference>
<dbReference type="InterPro" id="IPR024571">
    <property type="entry name" value="ERAP1-like_C_dom"/>
</dbReference>
<evidence type="ECO:0000259" key="14">
    <source>
        <dbReference type="Pfam" id="PF01433"/>
    </source>
</evidence>
<dbReference type="PANTHER" id="PTHR11533:SF174">
    <property type="entry name" value="PUROMYCIN-SENSITIVE AMINOPEPTIDASE-RELATED"/>
    <property type="match status" value="1"/>
</dbReference>
<dbReference type="InterPro" id="IPR042097">
    <property type="entry name" value="Aminopeptidase_N-like_N_sf"/>
</dbReference>
<dbReference type="SUPFAM" id="SSF55486">
    <property type="entry name" value="Metalloproteases ('zincins'), catalytic domain"/>
    <property type="match status" value="1"/>
</dbReference>
<keyword evidence="18" id="KW-1185">Reference proteome</keyword>
<dbReference type="Gene3D" id="1.10.390.10">
    <property type="entry name" value="Neutral Protease Domain 2"/>
    <property type="match status" value="1"/>
</dbReference>
<protein>
    <recommendedName>
        <fullName evidence="5">Aminopeptidase N</fullName>
        <ecNumber evidence="4">3.4.11.2</ecNumber>
    </recommendedName>
    <alternativeName>
        <fullName evidence="12">Alanine aminopeptidase</fullName>
    </alternativeName>
    <alternativeName>
        <fullName evidence="13">Lysyl aminopeptidase</fullName>
    </alternativeName>
</protein>
<comment type="cofactor">
    <cofactor evidence="2">
        <name>Zn(2+)</name>
        <dbReference type="ChEBI" id="CHEBI:29105"/>
    </cofactor>
</comment>
<comment type="catalytic activity">
    <reaction evidence="1">
        <text>Release of an N-terminal amino acid, Xaa-|-Yaa- from a peptide, amide or arylamide. Xaa is preferably Ala, but may be most amino acids including Pro (slow action). When a terminal hydrophobic residue is followed by a prolyl residue, the two may be released as an intact Xaa-Pro dipeptide.</text>
        <dbReference type="EC" id="3.4.11.2"/>
    </reaction>
</comment>
<evidence type="ECO:0000256" key="4">
    <source>
        <dbReference type="ARBA" id="ARBA00012564"/>
    </source>
</evidence>
<dbReference type="EC" id="3.4.11.2" evidence="4"/>
<keyword evidence="6 17" id="KW-0031">Aminopeptidase</keyword>
<dbReference type="NCBIfam" id="TIGR02412">
    <property type="entry name" value="pepN_strep_liv"/>
    <property type="match status" value="1"/>
</dbReference>
<dbReference type="CDD" id="cd09602">
    <property type="entry name" value="M1_APN"/>
    <property type="match status" value="1"/>
</dbReference>
<evidence type="ECO:0000256" key="8">
    <source>
        <dbReference type="ARBA" id="ARBA00022723"/>
    </source>
</evidence>
<comment type="similarity">
    <text evidence="3">Belongs to the peptidase M1 family.</text>
</comment>
<dbReference type="SUPFAM" id="SSF63737">
    <property type="entry name" value="Leukotriene A4 hydrolase N-terminal domain"/>
    <property type="match status" value="1"/>
</dbReference>
<dbReference type="GO" id="GO:0016285">
    <property type="term" value="F:alanyl aminopeptidase activity"/>
    <property type="evidence" value="ECO:0007669"/>
    <property type="project" value="UniProtKB-EC"/>
</dbReference>
<sequence>MAPASHPPKTAGALIPATTEVRVTVRAVPHRRVAGRVAQVVACFPVARARGDRPRPRGPVGGPRALLLPVSNLTRDETRGRAAHLSLHTVTVELDLRAARDGGTPTFPTTTTVSLTSTAPTTWLDFLGPRVHAVVVDGEEQPVRFDDGRVHVEGLRTDGGESTVVVRGEGAYSRTGEGLHRFVDPVDGQTYLYTQYEPADARRVFANLEQPDLKASYTFVVTAPEDWHVLSNSAAQEVSDAEDGGRTWTFAPTPPLSTYITAVVAGPYHREEGNWSRELPDGTTLEVPLGLWCRASLAPYLDAAEFLEVTRQGLDLFHDAFDYPYPWGKYDQVLVPEYNLGAMENPGLVTFTEHYLFRSQATEAQREGRATTILHEMAHMWFGDLATMRWWDDLWLKESFADYMGTYATATATRFSTAWTSFALRRKAWAYRQDQLPSTHPVVADIPDLEAAKQNFDGITYAKGASVLKQLVAFVGPEAFLAGARVYFPRHAFGSTTLPDLLAALEEASGRDLSAWSGQWLETTGPSTLTAEVDLAQGEDGRETVALLRVHQEDAGGVLRDHRLVVGCYAAGEDGALVRTHRFETDVTGAVTEVAEAAGIPAPDLVLVNDDDLTYAKVRLDPRSSATALRSAGTLAEPLSRAVVWSALWNATRDAVLPAERFLDAVVSQLPAEEEIGIARDLLAHAATAVEHYLPVEQRAGARGLLAEETYARLTEREPGSGLQLVWARAFADAAARAPEAAGHVRAVLAGEVEGLRLDPDLRWSLWQALAAVGEAGPEDLDGELALEDTATTRLARRAALAGRPDADVKAGAWAELGLPAPGTDAALGDSDLSNDEVDAVLTGLTQPLHADLLDGYVEQYFALLPAIWEGRSIEIAERLVQGLYPSWAAEEDGAVEEQPVVRRTRRWLDEHAEAPAGLRRTVLEQLDDLERALRARAAAA</sequence>
<dbReference type="Pfam" id="PF11838">
    <property type="entry name" value="ERAP1_C"/>
    <property type="match status" value="1"/>
</dbReference>
<dbReference type="Pfam" id="PF17900">
    <property type="entry name" value="Peptidase_M1_N"/>
    <property type="match status" value="1"/>
</dbReference>
<feature type="domain" description="ERAP1-like C-terminal" evidence="15">
    <location>
        <begin position="605"/>
        <end position="932"/>
    </location>
</feature>
<dbReference type="InterPro" id="IPR050344">
    <property type="entry name" value="Peptidase_M1_aminopeptidases"/>
</dbReference>
<evidence type="ECO:0000256" key="1">
    <source>
        <dbReference type="ARBA" id="ARBA00000098"/>
    </source>
</evidence>
<keyword evidence="7" id="KW-0645">Protease</keyword>
<gene>
    <name evidence="17" type="primary">pepN</name>
    <name evidence="17" type="ORF">FE251_07510</name>
</gene>
<dbReference type="InterPro" id="IPR012778">
    <property type="entry name" value="Pept_M1_aminopeptidase"/>
</dbReference>
<evidence type="ECO:0000259" key="15">
    <source>
        <dbReference type="Pfam" id="PF11838"/>
    </source>
</evidence>
<dbReference type="InterPro" id="IPR027268">
    <property type="entry name" value="Peptidase_M4/M1_CTD_sf"/>
</dbReference>
<dbReference type="PRINTS" id="PR00756">
    <property type="entry name" value="ALADIPTASE"/>
</dbReference>
<keyword evidence="9 17" id="KW-0378">Hydrolase</keyword>
<feature type="domain" description="Peptidase M1 membrane alanine aminopeptidase" evidence="14">
    <location>
        <begin position="307"/>
        <end position="520"/>
    </location>
</feature>
<proteinExistence type="inferred from homology"/>
<evidence type="ECO:0000259" key="16">
    <source>
        <dbReference type="Pfam" id="PF17900"/>
    </source>
</evidence>
<evidence type="ECO:0000256" key="2">
    <source>
        <dbReference type="ARBA" id="ARBA00001947"/>
    </source>
</evidence>
<evidence type="ECO:0000256" key="9">
    <source>
        <dbReference type="ARBA" id="ARBA00022801"/>
    </source>
</evidence>
<evidence type="ECO:0000256" key="11">
    <source>
        <dbReference type="ARBA" id="ARBA00023049"/>
    </source>
</evidence>
<accession>A0ABX5VL81</accession>